<evidence type="ECO:0000313" key="2">
    <source>
        <dbReference type="Proteomes" id="UP000184232"/>
    </source>
</evidence>
<dbReference type="EMBL" id="FQZH01000001">
    <property type="protein sequence ID" value="SHJ02539.1"/>
    <property type="molecule type" value="Genomic_DNA"/>
</dbReference>
<gene>
    <name evidence="1" type="ORF">SAMN05444337_1357</name>
</gene>
<protein>
    <submittedName>
        <fullName evidence="1">Uncharacterized protein</fullName>
    </submittedName>
</protein>
<dbReference type="Proteomes" id="UP000184232">
    <property type="component" value="Unassembled WGS sequence"/>
</dbReference>
<organism evidence="1 2">
    <name type="scientific">Flavobacterium haoranii</name>
    <dbReference type="NCBI Taxonomy" id="683124"/>
    <lineage>
        <taxon>Bacteria</taxon>
        <taxon>Pseudomonadati</taxon>
        <taxon>Bacteroidota</taxon>
        <taxon>Flavobacteriia</taxon>
        <taxon>Flavobacteriales</taxon>
        <taxon>Flavobacteriaceae</taxon>
        <taxon>Flavobacterium</taxon>
    </lineage>
</organism>
<proteinExistence type="predicted"/>
<keyword evidence="2" id="KW-1185">Reference proteome</keyword>
<dbReference type="RefSeq" id="WP_072783229.1">
    <property type="nucleotide sequence ID" value="NZ_CP045292.1"/>
</dbReference>
<dbReference type="STRING" id="683124.SAMN05444337_1357"/>
<name>A0A1M6FY49_9FLAO</name>
<accession>A0A1M6FY49</accession>
<dbReference type="AlphaFoldDB" id="A0A1M6FY49"/>
<dbReference type="OrthoDB" id="1442351at2"/>
<evidence type="ECO:0000313" key="1">
    <source>
        <dbReference type="EMBL" id="SHJ02539.1"/>
    </source>
</evidence>
<sequence>MNNKNNLYANDIDLDTYHKINSLELNSWMHQLNFIKIDLENLIEICMVLNEKNFIEELKTRTVENDYLLNKLLNYSSNRTNLIECEDIHCDIAFISEHKNLKKIYINHLIEYQNLKNDILKKSI</sequence>
<reference evidence="1 2" key="1">
    <citation type="submission" date="2016-11" db="EMBL/GenBank/DDBJ databases">
        <authorList>
            <person name="Jaros S."/>
            <person name="Januszkiewicz K."/>
            <person name="Wedrychowicz H."/>
        </authorList>
    </citation>
    <scope>NUCLEOTIDE SEQUENCE [LARGE SCALE GENOMIC DNA]</scope>
    <source>
        <strain evidence="1 2">DSM 22807</strain>
    </source>
</reference>